<reference evidence="3 4" key="1">
    <citation type="submission" date="2024-11" db="EMBL/GenBank/DDBJ databases">
        <title>Chromosome-level genome assembly of Eucalyptus globulus Labill. provides insights into its genome evolution.</title>
        <authorList>
            <person name="Li X."/>
        </authorList>
    </citation>
    <scope>NUCLEOTIDE SEQUENCE [LARGE SCALE GENOMIC DNA]</scope>
    <source>
        <strain evidence="3">CL2024</strain>
        <tissue evidence="3">Fresh tender leaves</tissue>
    </source>
</reference>
<dbReference type="Proteomes" id="UP001634007">
    <property type="component" value="Unassembled WGS sequence"/>
</dbReference>
<evidence type="ECO:0000313" key="3">
    <source>
        <dbReference type="EMBL" id="KAL3723393.1"/>
    </source>
</evidence>
<feature type="signal peptide" evidence="2">
    <location>
        <begin position="1"/>
        <end position="30"/>
    </location>
</feature>
<dbReference type="EMBL" id="JBJKBG010000009">
    <property type="protein sequence ID" value="KAL3723393.1"/>
    <property type="molecule type" value="Genomic_DNA"/>
</dbReference>
<evidence type="ECO:0000313" key="4">
    <source>
        <dbReference type="Proteomes" id="UP001634007"/>
    </source>
</evidence>
<feature type="chain" id="PRO_5044759593" evidence="2">
    <location>
        <begin position="31"/>
        <end position="127"/>
    </location>
</feature>
<name>A0ABD3J9R5_EUCGL</name>
<evidence type="ECO:0000256" key="2">
    <source>
        <dbReference type="SAM" id="SignalP"/>
    </source>
</evidence>
<keyword evidence="4" id="KW-1185">Reference proteome</keyword>
<organism evidence="3 4">
    <name type="scientific">Eucalyptus globulus</name>
    <name type="common">Tasmanian blue gum</name>
    <dbReference type="NCBI Taxonomy" id="34317"/>
    <lineage>
        <taxon>Eukaryota</taxon>
        <taxon>Viridiplantae</taxon>
        <taxon>Streptophyta</taxon>
        <taxon>Embryophyta</taxon>
        <taxon>Tracheophyta</taxon>
        <taxon>Spermatophyta</taxon>
        <taxon>Magnoliopsida</taxon>
        <taxon>eudicotyledons</taxon>
        <taxon>Gunneridae</taxon>
        <taxon>Pentapetalae</taxon>
        <taxon>rosids</taxon>
        <taxon>malvids</taxon>
        <taxon>Myrtales</taxon>
        <taxon>Myrtaceae</taxon>
        <taxon>Myrtoideae</taxon>
        <taxon>Eucalypteae</taxon>
        <taxon>Eucalyptus</taxon>
    </lineage>
</organism>
<feature type="region of interest" description="Disordered" evidence="1">
    <location>
        <begin position="108"/>
        <end position="127"/>
    </location>
</feature>
<sequence length="127" mass="13582">MEFDNVAMARFFLVWCLLATMMIALTGCHGARATLEADNATIPWGCRGGECLIAYQQTEVELMAALDPEHDALASMLAPVAPGDVVNGAQKENIAGCGRPGMLYTPCTPGKGRNPRDSIYNRVKPGP</sequence>
<dbReference type="AlphaFoldDB" id="A0ABD3J9R5"/>
<proteinExistence type="predicted"/>
<evidence type="ECO:0000256" key="1">
    <source>
        <dbReference type="SAM" id="MobiDB-lite"/>
    </source>
</evidence>
<keyword evidence="2" id="KW-0732">Signal</keyword>
<gene>
    <name evidence="3" type="ORF">ACJRO7_035560</name>
</gene>
<accession>A0ABD3J9R5</accession>
<protein>
    <submittedName>
        <fullName evidence="3">Uncharacterized protein</fullName>
    </submittedName>
</protein>
<comment type="caution">
    <text evidence="3">The sequence shown here is derived from an EMBL/GenBank/DDBJ whole genome shotgun (WGS) entry which is preliminary data.</text>
</comment>